<dbReference type="PIRSF" id="PIRSF004862">
    <property type="entry name" value="FliF"/>
    <property type="match status" value="1"/>
</dbReference>
<comment type="function">
    <text evidence="9">The M ring may be actively involved in energy transduction.</text>
</comment>
<evidence type="ECO:0000259" key="12">
    <source>
        <dbReference type="Pfam" id="PF01514"/>
    </source>
</evidence>
<feature type="domain" description="Flagellar M-ring C-terminal" evidence="13">
    <location>
        <begin position="287"/>
        <end position="466"/>
    </location>
</feature>
<dbReference type="GO" id="GO:0009431">
    <property type="term" value="C:bacterial-type flagellum basal body, MS ring"/>
    <property type="evidence" value="ECO:0007669"/>
    <property type="project" value="InterPro"/>
</dbReference>
<dbReference type="PANTHER" id="PTHR30046">
    <property type="entry name" value="FLAGELLAR M-RING PROTEIN"/>
    <property type="match status" value="1"/>
</dbReference>
<evidence type="ECO:0000313" key="15">
    <source>
        <dbReference type="Proteomes" id="UP000647424"/>
    </source>
</evidence>
<evidence type="ECO:0000256" key="4">
    <source>
        <dbReference type="ARBA" id="ARBA00022475"/>
    </source>
</evidence>
<evidence type="ECO:0000256" key="8">
    <source>
        <dbReference type="ARBA" id="ARBA00023143"/>
    </source>
</evidence>
<keyword evidence="14" id="KW-0966">Cell projection</keyword>
<dbReference type="Gene3D" id="3.30.300.30">
    <property type="match status" value="1"/>
</dbReference>
<keyword evidence="8 9" id="KW-0975">Bacterial flagellum</keyword>
<evidence type="ECO:0000256" key="1">
    <source>
        <dbReference type="ARBA" id="ARBA00004117"/>
    </source>
</evidence>
<evidence type="ECO:0000256" key="9">
    <source>
        <dbReference type="PIRNR" id="PIRNR004862"/>
    </source>
</evidence>
<dbReference type="AlphaFoldDB" id="A0A927FE82"/>
<dbReference type="Proteomes" id="UP000647424">
    <property type="component" value="Unassembled WGS sequence"/>
</dbReference>
<dbReference type="Pfam" id="PF08345">
    <property type="entry name" value="YscJ_FliF_C"/>
    <property type="match status" value="1"/>
</dbReference>
<feature type="region of interest" description="Disordered" evidence="10">
    <location>
        <begin position="1"/>
        <end position="30"/>
    </location>
</feature>
<dbReference type="InterPro" id="IPR013556">
    <property type="entry name" value="Flag_M-ring_C"/>
</dbReference>
<dbReference type="GO" id="GO:0005886">
    <property type="term" value="C:plasma membrane"/>
    <property type="evidence" value="ECO:0007669"/>
    <property type="project" value="UniProtKB-SubCell"/>
</dbReference>
<accession>A0A927FE82</accession>
<name>A0A927FE82_9BURK</name>
<keyword evidence="4" id="KW-1003">Cell membrane</keyword>
<comment type="caution">
    <text evidence="14">The sequence shown here is derived from an EMBL/GenBank/DDBJ whole genome shotgun (WGS) entry which is preliminary data.</text>
</comment>
<keyword evidence="14" id="KW-0969">Cilium</keyword>
<dbReference type="NCBIfam" id="TIGR00206">
    <property type="entry name" value="fliF"/>
    <property type="match status" value="1"/>
</dbReference>
<evidence type="ECO:0000256" key="10">
    <source>
        <dbReference type="SAM" id="MobiDB-lite"/>
    </source>
</evidence>
<keyword evidence="6 11" id="KW-1133">Transmembrane helix</keyword>
<feature type="region of interest" description="Disordered" evidence="10">
    <location>
        <begin position="337"/>
        <end position="384"/>
    </location>
</feature>
<dbReference type="GO" id="GO:0071973">
    <property type="term" value="P:bacterial-type flagellum-dependent cell motility"/>
    <property type="evidence" value="ECO:0007669"/>
    <property type="project" value="InterPro"/>
</dbReference>
<dbReference type="PANTHER" id="PTHR30046:SF0">
    <property type="entry name" value="FLAGELLAR M-RING PROTEIN"/>
    <property type="match status" value="1"/>
</dbReference>
<evidence type="ECO:0000256" key="2">
    <source>
        <dbReference type="ARBA" id="ARBA00004651"/>
    </source>
</evidence>
<comment type="subcellular location">
    <subcellularLocation>
        <location evidence="1 9">Bacterial flagellum basal body</location>
    </subcellularLocation>
    <subcellularLocation>
        <location evidence="2">Cell membrane</location>
        <topology evidence="2">Multi-pass membrane protein</topology>
    </subcellularLocation>
</comment>
<dbReference type="InterPro" id="IPR045851">
    <property type="entry name" value="AMP-bd_C_sf"/>
</dbReference>
<feature type="transmembrane region" description="Helical" evidence="11">
    <location>
        <begin position="490"/>
        <end position="508"/>
    </location>
</feature>
<keyword evidence="15" id="KW-1185">Reference proteome</keyword>
<evidence type="ECO:0000256" key="7">
    <source>
        <dbReference type="ARBA" id="ARBA00023136"/>
    </source>
</evidence>
<keyword evidence="7 11" id="KW-0472">Membrane</keyword>
<dbReference type="EMBL" id="JACYFT010000001">
    <property type="protein sequence ID" value="MBD8048977.1"/>
    <property type="molecule type" value="Genomic_DNA"/>
</dbReference>
<evidence type="ECO:0000256" key="5">
    <source>
        <dbReference type="ARBA" id="ARBA00022692"/>
    </source>
</evidence>
<keyword evidence="14" id="KW-0282">Flagellum</keyword>
<feature type="transmembrane region" description="Helical" evidence="11">
    <location>
        <begin position="58"/>
        <end position="78"/>
    </location>
</feature>
<dbReference type="InterPro" id="IPR000067">
    <property type="entry name" value="FlgMring_FliF"/>
</dbReference>
<evidence type="ECO:0000256" key="3">
    <source>
        <dbReference type="ARBA" id="ARBA00007971"/>
    </source>
</evidence>
<dbReference type="Pfam" id="PF01514">
    <property type="entry name" value="YscJ_FliF"/>
    <property type="match status" value="1"/>
</dbReference>
<evidence type="ECO:0000256" key="11">
    <source>
        <dbReference type="SAM" id="Phobius"/>
    </source>
</evidence>
<reference evidence="14" key="1">
    <citation type="submission" date="2020-09" db="EMBL/GenBank/DDBJ databases">
        <title>Genome seq and assembly of Limnohabitants sp.</title>
        <authorList>
            <person name="Chhetri G."/>
        </authorList>
    </citation>
    <scope>NUCLEOTIDE SEQUENCE</scope>
    <source>
        <strain evidence="14">JUR4</strain>
    </source>
</reference>
<dbReference type="InterPro" id="IPR006182">
    <property type="entry name" value="FliF_N_dom"/>
</dbReference>
<organism evidence="14 15">
    <name type="scientific">Limnohabitans radicicola</name>
    <dbReference type="NCBI Taxonomy" id="2771427"/>
    <lineage>
        <taxon>Bacteria</taxon>
        <taxon>Pseudomonadati</taxon>
        <taxon>Pseudomonadota</taxon>
        <taxon>Betaproteobacteria</taxon>
        <taxon>Burkholderiales</taxon>
        <taxon>Comamonadaceae</taxon>
        <taxon>Limnohabitans</taxon>
    </lineage>
</organism>
<evidence type="ECO:0000259" key="13">
    <source>
        <dbReference type="Pfam" id="PF08345"/>
    </source>
</evidence>
<dbReference type="GO" id="GO:0003774">
    <property type="term" value="F:cytoskeletal motor activity"/>
    <property type="evidence" value="ECO:0007669"/>
    <property type="project" value="InterPro"/>
</dbReference>
<feature type="domain" description="Flagellar M-ring N-terminal" evidence="12">
    <location>
        <begin position="79"/>
        <end position="254"/>
    </location>
</feature>
<gene>
    <name evidence="14" type="primary">fliF</name>
    <name evidence="14" type="ORF">IC609_00355</name>
</gene>
<sequence>MTGAPMPGAATGNALAMTGNPSPAATGEETGTALAPWGVSSISDTVKNVITQPAVRRVLPLIVMLFVLVVFGLTYALMQTTPYRPVMPGLLEADQQAAYEALKKAEYNPKIDQQTGQLTVPSNRFHEARIYLASQGLPKAGATGLDSLKDQSSMTTSQFMEQVKVNAAMEQELARSIMQIGSVQSARVHLATPKQSVFVRDRTPPKASVVISPYPGRAVSASQVQAIVHLVSSSVPYLAPDHVTVVDNVGKLMTESASELKLGLTAAQDQHKQQMEEVYRNRILQILSPIVGEANVRSQVNLSLDFTQIESTTEDFDNKDKGPRTRSEVLAEERGALRDAAGVPGSLSNTPPPNPTATTNTQADQTKGDTESKSTTSSRSTRNYELDRTVRHVKNATGGIMKVSVAVVVNERAAPPPAKDAQPDPKAPTSVPYTQEEMDRMLQLVRGVVGFDQQRGDNVSVVPAKFEPVAAMETIPWYLEDAVQTGIKSALVAISFIVFMMIVVRPIMRNLYNLKSKAEEAELAKAAIADGELSAEDMRMIQIGEGESLEEIKAKLKPKKSSISMEMLDTANTYDDKVALIRMLVAEDSGRVANVLKGMIRAN</sequence>
<evidence type="ECO:0000256" key="6">
    <source>
        <dbReference type="ARBA" id="ARBA00022989"/>
    </source>
</evidence>
<dbReference type="PRINTS" id="PR01009">
    <property type="entry name" value="FLGMRINGFLIF"/>
</dbReference>
<keyword evidence="5 11" id="KW-0812">Transmembrane</keyword>
<comment type="similarity">
    <text evidence="3 9">Belongs to the FliF family.</text>
</comment>
<proteinExistence type="inferred from homology"/>
<protein>
    <recommendedName>
        <fullName evidence="9">Flagellar M-ring protein</fullName>
    </recommendedName>
</protein>
<evidence type="ECO:0000313" key="14">
    <source>
        <dbReference type="EMBL" id="MBD8048977.1"/>
    </source>
</evidence>
<dbReference type="InterPro" id="IPR043427">
    <property type="entry name" value="YscJ/FliF"/>
</dbReference>